<feature type="region of interest" description="Disordered" evidence="8">
    <location>
        <begin position="46"/>
        <end position="84"/>
    </location>
</feature>
<reference evidence="13 14" key="1">
    <citation type="journal article" date="2018" name="Environ. Microbiol.">
        <title>Isolation and genomic characterization of Novimethylophilus kurashikiensis gen. nov. sp. nov., a new lanthanide-dependent methylotrophic species of Methylophilaceae.</title>
        <authorList>
            <person name="Lv H."/>
            <person name="Sahin N."/>
            <person name="Tani A."/>
        </authorList>
    </citation>
    <scope>NUCLEOTIDE SEQUENCE [LARGE SCALE GENOMIC DNA]</scope>
    <source>
        <strain evidence="13 14">La2-4</strain>
    </source>
</reference>
<evidence type="ECO:0000256" key="2">
    <source>
        <dbReference type="ARBA" id="ARBA00009055"/>
    </source>
</evidence>
<evidence type="ECO:0000256" key="9">
    <source>
        <dbReference type="SAM" id="SignalP"/>
    </source>
</evidence>
<organism evidence="13 14">
    <name type="scientific">Novimethylophilus kurashikiensis</name>
    <dbReference type="NCBI Taxonomy" id="1825523"/>
    <lineage>
        <taxon>Bacteria</taxon>
        <taxon>Pseudomonadati</taxon>
        <taxon>Pseudomonadota</taxon>
        <taxon>Betaproteobacteria</taxon>
        <taxon>Nitrosomonadales</taxon>
        <taxon>Methylophilaceae</taxon>
        <taxon>Novimethylophilus</taxon>
    </lineage>
</organism>
<feature type="signal peptide" evidence="9">
    <location>
        <begin position="1"/>
        <end position="37"/>
    </location>
</feature>
<feature type="domain" description="Haemolysin activator HlyB C-terminal" evidence="10">
    <location>
        <begin position="233"/>
        <end position="548"/>
    </location>
</feature>
<name>A0A2R5F875_9PROT</name>
<dbReference type="Pfam" id="PF17287">
    <property type="entry name" value="POTRA_3"/>
    <property type="match status" value="1"/>
</dbReference>
<keyword evidence="5" id="KW-0406">Ion transport</keyword>
<keyword evidence="14" id="KW-1185">Reference proteome</keyword>
<dbReference type="Pfam" id="PF08479">
    <property type="entry name" value="POTRA_2"/>
    <property type="match status" value="1"/>
</dbReference>
<sequence length="788" mass="85732">MKHNLKGGHIISPWLRFSRNRLAVLALVLANFQPLTAAAASDTSAQELLRQQERQRELRKEMEPERDVRLPQPSSTPSSTQIPLGETPCFVIHQIRLEGDEAEHFQFALHSVVDGPDSVVGLCLGGQGINAVIARLQNAIVAKGYVTTRVLAGAQDLKPGILNLTVIPGRIHAIRFAPDASPRGRYWNALPAKPGDLLNLRDIEQGLENLKRSPTSDADIQIEPSADPNAKPGDSDLVISYRQGFPLRLTLSADDSGGKTTGKYQGGITISGDNLFTLNDLFYYSYNHDLGGGDPGERGTRGYTVHYEIPYGYWLLGVTASEHGYHQSVAGFSQNYMYRGQSSDDEIKLSRLIYRDATRKTSVSLAGYLKTSRNYIDDTEVLVQRRRMAGWQAGLTDREYIKSAILDLGLSYKHGTGMLAAMPAPEETFDEGTSRPKILTADAQFSLPFRLGSQALKYAGSWRAQWNYTPLIPQDRFSIGGRYTVRGFDGENTLSAERGWLVRNDLGLALGQSGQEIYIGIDYGQVSGPSAQLLVGKRLAGAVLGLRGGYLLQRMNLDPALTQKRLGDGFYEQKLIREQVAELTGRRFLTGYSNDEDEYKALMTAGVTFAQAHQLVPGVALTDAQIAQLTSDIVWLVEKDVTLPDGSQTKVLVPQVYVRLKDGDLLPSGALLAGDDVDFKVSGDLTNGGTIAGRNVVSMTADNIKNLSGRINGNTVSLSARQDLSNIGGTIEGGDSLSLEAGRDLIVSSTTRSSKAGYDVHGVQVATSRTNLDRIAGLYVSNPQGRQG</sequence>
<dbReference type="OrthoDB" id="290122at2"/>
<evidence type="ECO:0000256" key="5">
    <source>
        <dbReference type="ARBA" id="ARBA00023065"/>
    </source>
</evidence>
<evidence type="ECO:0000313" key="14">
    <source>
        <dbReference type="Proteomes" id="UP000245081"/>
    </source>
</evidence>
<dbReference type="InterPro" id="IPR051544">
    <property type="entry name" value="TPS_OM_transporter"/>
</dbReference>
<dbReference type="PANTHER" id="PTHR34597:SF3">
    <property type="entry name" value="OUTER MEMBRANE TRANSPORTER CDIB"/>
    <property type="match status" value="1"/>
</dbReference>
<feature type="compositionally biased region" description="Basic and acidic residues" evidence="8">
    <location>
        <begin position="50"/>
        <end position="69"/>
    </location>
</feature>
<feature type="region of interest" description="Disordered" evidence="8">
    <location>
        <begin position="212"/>
        <end position="233"/>
    </location>
</feature>
<keyword evidence="9" id="KW-0732">Signal</keyword>
<dbReference type="FunFam" id="2.40.160.50:FF:000009">
    <property type="entry name" value="Putative hemolysin activator protein"/>
    <property type="match status" value="1"/>
</dbReference>
<feature type="chain" id="PRO_5015356285" evidence="9">
    <location>
        <begin position="38"/>
        <end position="788"/>
    </location>
</feature>
<keyword evidence="3" id="KW-1134">Transmembrane beta strand</keyword>
<dbReference type="EMBL" id="BDOQ01000006">
    <property type="protein sequence ID" value="GBG14019.1"/>
    <property type="molecule type" value="Genomic_DNA"/>
</dbReference>
<evidence type="ECO:0000259" key="11">
    <source>
        <dbReference type="Pfam" id="PF08479"/>
    </source>
</evidence>
<evidence type="ECO:0000256" key="3">
    <source>
        <dbReference type="ARBA" id="ARBA00022452"/>
    </source>
</evidence>
<keyword evidence="6" id="KW-0472">Membrane</keyword>
<evidence type="ECO:0000256" key="7">
    <source>
        <dbReference type="ARBA" id="ARBA00023237"/>
    </source>
</evidence>
<proteinExistence type="inferred from homology"/>
<keyword evidence="4" id="KW-0812">Transmembrane</keyword>
<dbReference type="GO" id="GO:0006811">
    <property type="term" value="P:monoatomic ion transport"/>
    <property type="evidence" value="ECO:0007669"/>
    <property type="project" value="UniProtKB-KW"/>
</dbReference>
<keyword evidence="5" id="KW-0813">Transport</keyword>
<dbReference type="Pfam" id="PF03865">
    <property type="entry name" value="ShlB"/>
    <property type="match status" value="1"/>
</dbReference>
<dbReference type="GO" id="GO:0098046">
    <property type="term" value="C:type V protein secretion system complex"/>
    <property type="evidence" value="ECO:0007669"/>
    <property type="project" value="TreeGrafter"/>
</dbReference>
<comment type="caution">
    <text evidence="13">The sequence shown here is derived from an EMBL/GenBank/DDBJ whole genome shotgun (WGS) entry which is preliminary data.</text>
</comment>
<dbReference type="InterPro" id="IPR013686">
    <property type="entry name" value="Polypept-transport_assoc_ShlB"/>
</dbReference>
<evidence type="ECO:0000259" key="10">
    <source>
        <dbReference type="Pfam" id="PF03865"/>
    </source>
</evidence>
<dbReference type="GO" id="GO:0009279">
    <property type="term" value="C:cell outer membrane"/>
    <property type="evidence" value="ECO:0007669"/>
    <property type="project" value="UniProtKB-SubCell"/>
</dbReference>
<keyword evidence="7" id="KW-0998">Cell outer membrane</keyword>
<feature type="domain" description="ShlB POTRA" evidence="12">
    <location>
        <begin position="170"/>
        <end position="224"/>
    </location>
</feature>
<dbReference type="PANTHER" id="PTHR34597">
    <property type="entry name" value="SLR1661 PROTEIN"/>
    <property type="match status" value="1"/>
</dbReference>
<dbReference type="Proteomes" id="UP000245081">
    <property type="component" value="Unassembled WGS sequence"/>
</dbReference>
<evidence type="ECO:0000256" key="6">
    <source>
        <dbReference type="ARBA" id="ARBA00023136"/>
    </source>
</evidence>
<evidence type="ECO:0000256" key="1">
    <source>
        <dbReference type="ARBA" id="ARBA00004442"/>
    </source>
</evidence>
<feature type="compositionally biased region" description="Low complexity" evidence="8">
    <location>
        <begin position="71"/>
        <end position="83"/>
    </location>
</feature>
<gene>
    <name evidence="13" type="ORF">NMK_1575</name>
</gene>
<dbReference type="InterPro" id="IPR005565">
    <property type="entry name" value="Hemolysn_activator_HlyB_C"/>
</dbReference>
<comment type="subcellular location">
    <subcellularLocation>
        <location evidence="1">Cell outer membrane</location>
    </subcellularLocation>
</comment>
<comment type="similarity">
    <text evidence="2">Belongs to the TPS (TC 1.B.20) family.</text>
</comment>
<dbReference type="AlphaFoldDB" id="A0A2R5F875"/>
<dbReference type="Gene3D" id="2.40.160.50">
    <property type="entry name" value="membrane protein fhac: a member of the omp85/tpsb transporter family"/>
    <property type="match status" value="1"/>
</dbReference>
<evidence type="ECO:0000256" key="8">
    <source>
        <dbReference type="SAM" id="MobiDB-lite"/>
    </source>
</evidence>
<accession>A0A2R5F875</accession>
<evidence type="ECO:0000259" key="12">
    <source>
        <dbReference type="Pfam" id="PF17287"/>
    </source>
</evidence>
<dbReference type="GO" id="GO:0046819">
    <property type="term" value="P:protein secretion by the type V secretion system"/>
    <property type="evidence" value="ECO:0007669"/>
    <property type="project" value="TreeGrafter"/>
</dbReference>
<dbReference type="RefSeq" id="WP_109015229.1">
    <property type="nucleotide sequence ID" value="NZ_BDOQ01000006.1"/>
</dbReference>
<dbReference type="GO" id="GO:0008320">
    <property type="term" value="F:protein transmembrane transporter activity"/>
    <property type="evidence" value="ECO:0007669"/>
    <property type="project" value="TreeGrafter"/>
</dbReference>
<dbReference type="InterPro" id="IPR035251">
    <property type="entry name" value="ShlB_POTRA"/>
</dbReference>
<evidence type="ECO:0000256" key="4">
    <source>
        <dbReference type="ARBA" id="ARBA00022692"/>
    </source>
</evidence>
<feature type="domain" description="Polypeptide-transport-associated ShlB-type" evidence="11">
    <location>
        <begin position="90"/>
        <end position="169"/>
    </location>
</feature>
<protein>
    <submittedName>
        <fullName evidence="13">ABC transporter substrate-binding protein</fullName>
    </submittedName>
</protein>
<evidence type="ECO:0000313" key="13">
    <source>
        <dbReference type="EMBL" id="GBG14019.1"/>
    </source>
</evidence>
<dbReference type="Gene3D" id="3.10.20.310">
    <property type="entry name" value="membrane protein fhac"/>
    <property type="match status" value="1"/>
</dbReference>